<name>A0A839XQ61_9PSEU</name>
<gene>
    <name evidence="2" type="ORF">FB384_002963</name>
</gene>
<comment type="caution">
    <text evidence="2">The sequence shown here is derived from an EMBL/GenBank/DDBJ whole genome shotgun (WGS) entry which is preliminary data.</text>
</comment>
<dbReference type="Gene3D" id="1.10.287.1060">
    <property type="entry name" value="ESAT-6-like"/>
    <property type="match status" value="1"/>
</dbReference>
<proteinExistence type="predicted"/>
<accession>A0A839XQ61</accession>
<dbReference type="RefSeq" id="WP_183783548.1">
    <property type="nucleotide sequence ID" value="NZ_JACIBS010000001.1"/>
</dbReference>
<dbReference type="InterPro" id="IPR010310">
    <property type="entry name" value="T7SS_ESAT-6-like"/>
</dbReference>
<dbReference type="Pfam" id="PF06013">
    <property type="entry name" value="WXG100"/>
    <property type="match status" value="1"/>
</dbReference>
<reference evidence="2 3" key="1">
    <citation type="submission" date="2020-08" db="EMBL/GenBank/DDBJ databases">
        <title>Sequencing the genomes of 1000 actinobacteria strains.</title>
        <authorList>
            <person name="Klenk H.-P."/>
        </authorList>
    </citation>
    <scope>NUCLEOTIDE SEQUENCE [LARGE SCALE GENOMIC DNA]</scope>
    <source>
        <strain evidence="2 3">DSM 45267</strain>
    </source>
</reference>
<dbReference type="InterPro" id="IPR036689">
    <property type="entry name" value="ESAT-6-like_sf"/>
</dbReference>
<evidence type="ECO:0000313" key="2">
    <source>
        <dbReference type="EMBL" id="MBB3664059.1"/>
    </source>
</evidence>
<dbReference type="AlphaFoldDB" id="A0A839XQ61"/>
<dbReference type="EMBL" id="JACIBS010000001">
    <property type="protein sequence ID" value="MBB3664059.1"/>
    <property type="molecule type" value="Genomic_DNA"/>
</dbReference>
<organism evidence="2 3">
    <name type="scientific">Prauserella sediminis</name>
    <dbReference type="NCBI Taxonomy" id="577680"/>
    <lineage>
        <taxon>Bacteria</taxon>
        <taxon>Bacillati</taxon>
        <taxon>Actinomycetota</taxon>
        <taxon>Actinomycetes</taxon>
        <taxon>Pseudonocardiales</taxon>
        <taxon>Pseudonocardiaceae</taxon>
        <taxon>Prauserella</taxon>
        <taxon>Prauserella salsuginis group</taxon>
    </lineage>
</organism>
<dbReference type="SUPFAM" id="SSF140453">
    <property type="entry name" value="EsxAB dimer-like"/>
    <property type="match status" value="1"/>
</dbReference>
<keyword evidence="3" id="KW-1185">Reference proteome</keyword>
<evidence type="ECO:0000313" key="3">
    <source>
        <dbReference type="Proteomes" id="UP000564573"/>
    </source>
</evidence>
<feature type="region of interest" description="Disordered" evidence="1">
    <location>
        <begin position="108"/>
        <end position="139"/>
    </location>
</feature>
<dbReference type="Proteomes" id="UP000564573">
    <property type="component" value="Unassembled WGS sequence"/>
</dbReference>
<protein>
    <submittedName>
        <fullName evidence="2">Uncharacterized protein YukE</fullName>
    </submittedName>
</protein>
<evidence type="ECO:0000256" key="1">
    <source>
        <dbReference type="SAM" id="MobiDB-lite"/>
    </source>
</evidence>
<sequence length="413" mass="43499">MALNIEVEAQPASLREVAGWLRTAGKKVSARHEDVTSASNSSEDGWDGEGATAFRRNMLHFKPKIDDLSAGYGGLANAIDLHAADIDTTNARMGQAVEIAKKGGLTVTDKEIQGPGEPPPKPEPAHRHAKSGAISSDDKERFDAQWDTYTAWMKKAKAYTQAGTVVTEARKIETDSQSMLLDYLQNVGQKWYINVPDFGTGLAAAHIAAHNSFKTTASNFRQLGSKLGDLADDATRGSSNQARYLVASLVANSKANVQAAQAEGKKFGKWLNKLPDGVKKALTSTLANFVPRNAKYLAGAKPLLSKLPAVGTTLGGFSLVDDLAQGKDPAVTVLSNGGSIVAGAAAGSAIGGPPGALAGFIAATGTGFLIENFASDDVKEALDVMSQDGYQNAETNPWLPDLKLLSKFATGNW</sequence>